<dbReference type="PANTHER" id="PTHR14239:SF0">
    <property type="entry name" value="F420-DEPENDENT NADP REDUCTASE"/>
    <property type="match status" value="1"/>
</dbReference>
<dbReference type="InterPro" id="IPR028939">
    <property type="entry name" value="P5C_Rdtase_cat_N"/>
</dbReference>
<name>A0A5B7WSK6_9MICC</name>
<dbReference type="SUPFAM" id="SSF51735">
    <property type="entry name" value="NAD(P)-binding Rossmann-fold domains"/>
    <property type="match status" value="1"/>
</dbReference>
<dbReference type="RefSeq" id="WP_138173943.1">
    <property type="nucleotide sequence ID" value="NZ_CP034412.1"/>
</dbReference>
<sequence length="222" mass="23615">MSEKPTGESGAPSTRIGVLGAGRAGTSLARAAASAGIGVNIAASRPPHMLKYHLAQYAPQATAVPAEQIADAVDLVVLMVPQEELDEVDPDTLAGTILVDATNRWEDEPLPDWFQRALEAGLSSSEAIAEHFAGTRVVKALNHISHWDLDTSGRRKQSQRRGLAVASDHRREAAVVARLIDALGFEPVILASLAQGRGMEPDGPIFNEVLGAQELSRLLPHD</sequence>
<feature type="domain" description="Pyrroline-5-carboxylate reductase catalytic N-terminal" evidence="2">
    <location>
        <begin position="15"/>
        <end position="103"/>
    </location>
</feature>
<evidence type="ECO:0000256" key="1">
    <source>
        <dbReference type="ARBA" id="ARBA00023002"/>
    </source>
</evidence>
<dbReference type="Gene3D" id="3.40.50.720">
    <property type="entry name" value="NAD(P)-binding Rossmann-like Domain"/>
    <property type="match status" value="1"/>
</dbReference>
<evidence type="ECO:0000313" key="3">
    <source>
        <dbReference type="EMBL" id="QCY47126.1"/>
    </source>
</evidence>
<dbReference type="GO" id="GO:0015677">
    <property type="term" value="P:copper ion import"/>
    <property type="evidence" value="ECO:0007669"/>
    <property type="project" value="TreeGrafter"/>
</dbReference>
<dbReference type="AlphaFoldDB" id="A0A5B7WSK6"/>
<keyword evidence="1" id="KW-0560">Oxidoreductase</keyword>
<dbReference type="PANTHER" id="PTHR14239">
    <property type="entry name" value="DUDULIN-RELATED"/>
    <property type="match status" value="1"/>
</dbReference>
<dbReference type="Pfam" id="PF03807">
    <property type="entry name" value="F420_oxidored"/>
    <property type="match status" value="1"/>
</dbReference>
<protein>
    <recommendedName>
        <fullName evidence="2">Pyrroline-5-carboxylate reductase catalytic N-terminal domain-containing protein</fullName>
    </recommendedName>
</protein>
<proteinExistence type="predicted"/>
<accession>A0A5B7WSK6</accession>
<keyword evidence="4" id="KW-1185">Reference proteome</keyword>
<dbReference type="EMBL" id="CP034412">
    <property type="protein sequence ID" value="QCY47126.1"/>
    <property type="molecule type" value="Genomic_DNA"/>
</dbReference>
<dbReference type="GO" id="GO:0052851">
    <property type="term" value="F:ferric-chelate reductase (NADPH) activity"/>
    <property type="evidence" value="ECO:0007669"/>
    <property type="project" value="TreeGrafter"/>
</dbReference>
<dbReference type="GO" id="GO:0005886">
    <property type="term" value="C:plasma membrane"/>
    <property type="evidence" value="ECO:0007669"/>
    <property type="project" value="TreeGrafter"/>
</dbReference>
<reference evidence="3 4" key="1">
    <citation type="submission" date="2018-12" db="EMBL/GenBank/DDBJ databases">
        <title>Complete Genome Sequence of Glutamicibacter creatinolyticus strain LGCM259,isolated from an abscess of a 12-year-old mare in Italy.</title>
        <authorList>
            <person name="Santos R.G."/>
            <person name="Silva A.L."/>
            <person name="Seyffert N."/>
            <person name="Castro T.L.P."/>
            <person name="Attili A.R."/>
            <person name="Rifici C."/>
            <person name="Mazzullo G."/>
            <person name="Brenig B."/>
            <person name="Venanzi F."/>
            <person name="Azevedo V."/>
        </authorList>
    </citation>
    <scope>NUCLEOTIDE SEQUENCE [LARGE SCALE GENOMIC DNA]</scope>
    <source>
        <strain evidence="3 4">LGCM 259</strain>
    </source>
</reference>
<evidence type="ECO:0000313" key="4">
    <source>
        <dbReference type="Proteomes" id="UP000307000"/>
    </source>
</evidence>
<dbReference type="Proteomes" id="UP000307000">
    <property type="component" value="Chromosome"/>
</dbReference>
<dbReference type="InterPro" id="IPR036291">
    <property type="entry name" value="NAD(P)-bd_dom_sf"/>
</dbReference>
<dbReference type="InterPro" id="IPR051267">
    <property type="entry name" value="STEAP_metalloreductase"/>
</dbReference>
<dbReference type="GO" id="GO:0008823">
    <property type="term" value="F:cupric reductase (NADH) activity"/>
    <property type="evidence" value="ECO:0007669"/>
    <property type="project" value="TreeGrafter"/>
</dbReference>
<organism evidence="3 4">
    <name type="scientific">Glutamicibacter creatinolyticus</name>
    <dbReference type="NCBI Taxonomy" id="162496"/>
    <lineage>
        <taxon>Bacteria</taxon>
        <taxon>Bacillati</taxon>
        <taxon>Actinomycetota</taxon>
        <taxon>Actinomycetes</taxon>
        <taxon>Micrococcales</taxon>
        <taxon>Micrococcaceae</taxon>
        <taxon>Glutamicibacter</taxon>
    </lineage>
</organism>
<evidence type="ECO:0000259" key="2">
    <source>
        <dbReference type="Pfam" id="PF03807"/>
    </source>
</evidence>
<dbReference type="KEGG" id="gcr:GcLGCM259_1395"/>
<gene>
    <name evidence="3" type="ORF">GcLGCM259_1395</name>
</gene>